<comment type="caution">
    <text evidence="2">The sequence shown here is derived from an EMBL/GenBank/DDBJ whole genome shotgun (WGS) entry which is preliminary data.</text>
</comment>
<feature type="region of interest" description="Disordered" evidence="1">
    <location>
        <begin position="165"/>
        <end position="184"/>
    </location>
</feature>
<dbReference type="Proteomes" id="UP000011777">
    <property type="component" value="Unassembled WGS sequence"/>
</dbReference>
<organism evidence="2 3">
    <name type="scientific">Candida maltosa (strain Xu316)</name>
    <name type="common">Yeast</name>
    <dbReference type="NCBI Taxonomy" id="1245528"/>
    <lineage>
        <taxon>Eukaryota</taxon>
        <taxon>Fungi</taxon>
        <taxon>Dikarya</taxon>
        <taxon>Ascomycota</taxon>
        <taxon>Saccharomycotina</taxon>
        <taxon>Pichiomycetes</taxon>
        <taxon>Debaryomycetaceae</taxon>
        <taxon>Candida/Lodderomyces clade</taxon>
        <taxon>Candida</taxon>
    </lineage>
</organism>
<dbReference type="AlphaFoldDB" id="M3K321"/>
<gene>
    <name evidence="2" type="ORF">G210_0199</name>
</gene>
<feature type="compositionally biased region" description="Polar residues" evidence="1">
    <location>
        <begin position="1"/>
        <end position="18"/>
    </location>
</feature>
<dbReference type="eggNOG" id="ENOG502T156">
    <property type="taxonomic scope" value="Eukaryota"/>
</dbReference>
<keyword evidence="3" id="KW-1185">Reference proteome</keyword>
<protein>
    <submittedName>
        <fullName evidence="2">Uncharacterized protein</fullName>
    </submittedName>
</protein>
<accession>M3K321</accession>
<dbReference type="HOGENOM" id="CLU_058068_0_0_1"/>
<name>M3K321_CANMX</name>
<dbReference type="EMBL" id="AOGT01000808">
    <property type="protein sequence ID" value="EMG49114.1"/>
    <property type="molecule type" value="Genomic_DNA"/>
</dbReference>
<evidence type="ECO:0000256" key="1">
    <source>
        <dbReference type="SAM" id="MobiDB-lite"/>
    </source>
</evidence>
<dbReference type="OrthoDB" id="4013061at2759"/>
<reference evidence="2 3" key="1">
    <citation type="submission" date="2013-02" db="EMBL/GenBank/DDBJ databases">
        <title>Genome sequence of Candida maltosa Xu316, a potential industrial strain for xylitol and ethanol production.</title>
        <authorList>
            <person name="Yu J."/>
            <person name="Wang Q."/>
            <person name="Geng X."/>
            <person name="Bao W."/>
            <person name="He P."/>
            <person name="Cai J."/>
        </authorList>
    </citation>
    <scope>NUCLEOTIDE SEQUENCE [LARGE SCALE GENOMIC DNA]</scope>
    <source>
        <strain evidence="3">Xu316</strain>
    </source>
</reference>
<feature type="region of interest" description="Disordered" evidence="1">
    <location>
        <begin position="1"/>
        <end position="21"/>
    </location>
</feature>
<sequence length="279" mass="31595">MSTSPQDVLHQPTPTNRRSLLSSSLAAEKIQQQHQQQQQQRAFFNINEIVEDNNNMMDDHPEPELLASSVGKEFDGRIIPSSSTISLLSLNQQEIYHSPKSLNQSLSSTTTNININGSTYHPSFLTRKNSMASYSNLQRLQPYQKLTSPPPPQQQQQQHDYIHSNGIPIQSLPPDSPNLDPVSLNGSPSRFWLSSQTPPASNNNSYKNHYTKTYYINTTGVSTSPVLNPVQTPIEEPPMTPLFLNSRTDYFTRVNRLSEAEEEEEEENDDEEVREFNGH</sequence>
<evidence type="ECO:0000313" key="2">
    <source>
        <dbReference type="EMBL" id="EMG49114.1"/>
    </source>
</evidence>
<proteinExistence type="predicted"/>
<evidence type="ECO:0000313" key="3">
    <source>
        <dbReference type="Proteomes" id="UP000011777"/>
    </source>
</evidence>
<feature type="compositionally biased region" description="Acidic residues" evidence="1">
    <location>
        <begin position="260"/>
        <end position="273"/>
    </location>
</feature>
<feature type="region of interest" description="Disordered" evidence="1">
    <location>
        <begin position="255"/>
        <end position="279"/>
    </location>
</feature>
<dbReference type="OMA" id="EMACAHT"/>